<dbReference type="OrthoDB" id="5969911at2"/>
<sequence length="471" mass="49672">MPEERGAHAEAARDREGALIAREHASARTDRLLSATLREVVHGNADGRRRLEAIGAEIRDALDDQRGLACDTPAGAREFQLFLAAKTRDIRRVVADAVADDRAGAALLGALSAGYAVGREPLNAPADREPSTLRGVSARARDRINRQLLADDISRVENATEAISAADMIRYDNALRVRDGLRVNACDDADPVLLLGYDPAAFGGRGRAVIAIGDPDVADNTTVLVPGAHSSVRDGYLSHPDGVNVYREVVRADPTRSNSVIIWMGYRAPDSLLDPSVAQPNSARAGGALLAADIDALRAAHRGASHIAVIGHSYGSTTVADAAAGFGMRADDVVLVGSPGTDLARSAEDFHLPDGGHVYVGTASWDPVTGLAGEPQLPVPGTAATLGLGRDPADDGYGSTRFKAETPGLSFPTAGHSHYFTPGTESLFSIADIASGHGDALEHDHMTAPHRRRFPAFDPERLRPGTGDHRH</sequence>
<dbReference type="EMBL" id="LFOE01000020">
    <property type="protein sequence ID" value="OBY31127.1"/>
    <property type="molecule type" value="Genomic_DNA"/>
</dbReference>
<feature type="compositionally biased region" description="Basic and acidic residues" evidence="1">
    <location>
        <begin position="458"/>
        <end position="471"/>
    </location>
</feature>
<comment type="caution">
    <text evidence="3">The sequence shown here is derived from an EMBL/GenBank/DDBJ whole genome shotgun (WGS) entry which is preliminary data.</text>
</comment>
<dbReference type="ESTHER" id="9myco-a0a1b8sef4">
    <property type="family name" value="Duf_1023"/>
</dbReference>
<proteinExistence type="predicted"/>
<gene>
    <name evidence="3" type="ORF">ACT18_13940</name>
</gene>
<dbReference type="STRING" id="354243.BST28_01220"/>
<dbReference type="AlphaFoldDB" id="A0A1B8SEF4"/>
<dbReference type="InterPro" id="IPR010427">
    <property type="entry name" value="DUF1023"/>
</dbReference>
<feature type="domain" description="DUF1023" evidence="2">
    <location>
        <begin position="204"/>
        <end position="371"/>
    </location>
</feature>
<accession>A0A1B8SEF4</accession>
<name>A0A1B8SEF4_9MYCO</name>
<dbReference type="SUPFAM" id="SSF53474">
    <property type="entry name" value="alpha/beta-Hydrolases"/>
    <property type="match status" value="1"/>
</dbReference>
<evidence type="ECO:0000313" key="4">
    <source>
        <dbReference type="Proteomes" id="UP000092668"/>
    </source>
</evidence>
<dbReference type="InterPro" id="IPR019710">
    <property type="entry name" value="DUF4226"/>
</dbReference>
<feature type="region of interest" description="Disordered" evidence="1">
    <location>
        <begin position="447"/>
        <end position="471"/>
    </location>
</feature>
<dbReference type="Proteomes" id="UP000092668">
    <property type="component" value="Unassembled WGS sequence"/>
</dbReference>
<dbReference type="InterPro" id="IPR029058">
    <property type="entry name" value="AB_hydrolase_fold"/>
</dbReference>
<evidence type="ECO:0000313" key="3">
    <source>
        <dbReference type="EMBL" id="OBY31127.1"/>
    </source>
</evidence>
<dbReference type="PATRIC" id="fig|354243.3.peg.2881"/>
<dbReference type="RefSeq" id="WP_065288482.1">
    <property type="nucleotide sequence ID" value="NZ_LFOE01000020.1"/>
</dbReference>
<dbReference type="Pfam" id="PF06259">
    <property type="entry name" value="Abhydrolase_8"/>
    <property type="match status" value="1"/>
</dbReference>
<protein>
    <recommendedName>
        <fullName evidence="2">DUF1023 domain-containing protein</fullName>
    </recommendedName>
</protein>
<organism evidence="3 4">
    <name type="scientific">Mycolicibacter kumamotonensis</name>
    <dbReference type="NCBI Taxonomy" id="354243"/>
    <lineage>
        <taxon>Bacteria</taxon>
        <taxon>Bacillati</taxon>
        <taxon>Actinomycetota</taxon>
        <taxon>Actinomycetes</taxon>
        <taxon>Mycobacteriales</taxon>
        <taxon>Mycobacteriaceae</taxon>
        <taxon>Mycolicibacter</taxon>
    </lineage>
</organism>
<reference evidence="3 4" key="1">
    <citation type="submission" date="2015-06" db="EMBL/GenBank/DDBJ databases">
        <title>Genome sequence of Mycobacterium kumamotonense strain Roo.</title>
        <authorList>
            <person name="Greninger A.L."/>
            <person name="Cunningham G."/>
            <person name="Miller S."/>
        </authorList>
    </citation>
    <scope>NUCLEOTIDE SEQUENCE [LARGE SCALE GENOMIC DNA]</scope>
    <source>
        <strain evidence="3 4">Roo</strain>
    </source>
</reference>
<dbReference type="Pfam" id="PF10774">
    <property type="entry name" value="DUF4226"/>
    <property type="match status" value="1"/>
</dbReference>
<evidence type="ECO:0000256" key="1">
    <source>
        <dbReference type="SAM" id="MobiDB-lite"/>
    </source>
</evidence>
<dbReference type="Gene3D" id="3.40.50.1820">
    <property type="entry name" value="alpha/beta hydrolase"/>
    <property type="match status" value="1"/>
</dbReference>
<evidence type="ECO:0000259" key="2">
    <source>
        <dbReference type="Pfam" id="PF06259"/>
    </source>
</evidence>
<keyword evidence="4" id="KW-1185">Reference proteome</keyword>